<dbReference type="AlphaFoldDB" id="A0A7W7VGE8"/>
<dbReference type="GO" id="GO:0000976">
    <property type="term" value="F:transcription cis-regulatory region binding"/>
    <property type="evidence" value="ECO:0007669"/>
    <property type="project" value="TreeGrafter"/>
</dbReference>
<accession>A0A7W7VGE8</accession>
<feature type="DNA-binding region" description="H-T-H motif" evidence="2">
    <location>
        <begin position="45"/>
        <end position="64"/>
    </location>
</feature>
<dbReference type="SUPFAM" id="SSF46689">
    <property type="entry name" value="Homeodomain-like"/>
    <property type="match status" value="1"/>
</dbReference>
<dbReference type="InterPro" id="IPR001647">
    <property type="entry name" value="HTH_TetR"/>
</dbReference>
<sequence>MSDNSGPRSGYSQPVTERADAARNRARVLAAAAELFREHGVATVSMDQVAAAAGVGKGTLFRRFGDKAGLAVALLDAQETALQAAILSGPPPLGPGAAPAARLVAFLGAYADFLDDNLDLVHMSETARPGARYAIGAYRLWHRHVAYLLGEAGAADADYLAHALLAPLAADQRMALRDEVDRERVKSGLARLARSIIEGGDAP</sequence>
<dbReference type="InterPro" id="IPR023772">
    <property type="entry name" value="DNA-bd_HTH_TetR-type_CS"/>
</dbReference>
<dbReference type="RefSeq" id="WP_184813063.1">
    <property type="nucleotide sequence ID" value="NZ_JACHJQ010000005.1"/>
</dbReference>
<protein>
    <submittedName>
        <fullName evidence="4">AcrR family transcriptional regulator</fullName>
    </submittedName>
</protein>
<name>A0A7W7VGE8_9PSEU</name>
<evidence type="ECO:0000313" key="4">
    <source>
        <dbReference type="EMBL" id="MBB4909000.1"/>
    </source>
</evidence>
<dbReference type="Pfam" id="PF00440">
    <property type="entry name" value="TetR_N"/>
    <property type="match status" value="1"/>
</dbReference>
<reference evidence="4 5" key="1">
    <citation type="submission" date="2020-08" db="EMBL/GenBank/DDBJ databases">
        <title>Genomic Encyclopedia of Type Strains, Phase III (KMG-III): the genomes of soil and plant-associated and newly described type strains.</title>
        <authorList>
            <person name="Whitman W."/>
        </authorList>
    </citation>
    <scope>NUCLEOTIDE SEQUENCE [LARGE SCALE GENOMIC DNA]</scope>
    <source>
        <strain evidence="4 5">CECT 8960</strain>
    </source>
</reference>
<dbReference type="PRINTS" id="PR00455">
    <property type="entry name" value="HTHTETR"/>
</dbReference>
<dbReference type="PANTHER" id="PTHR30055:SF209">
    <property type="entry name" value="POSSIBLE TRANSCRIPTIONAL REGULATORY PROTEIN (PROBABLY TETR-FAMILY)"/>
    <property type="match status" value="1"/>
</dbReference>
<dbReference type="GO" id="GO:0003700">
    <property type="term" value="F:DNA-binding transcription factor activity"/>
    <property type="evidence" value="ECO:0007669"/>
    <property type="project" value="TreeGrafter"/>
</dbReference>
<dbReference type="Proteomes" id="UP000520767">
    <property type="component" value="Unassembled WGS sequence"/>
</dbReference>
<proteinExistence type="predicted"/>
<evidence type="ECO:0000256" key="2">
    <source>
        <dbReference type="PROSITE-ProRule" id="PRU00335"/>
    </source>
</evidence>
<dbReference type="InterPro" id="IPR009057">
    <property type="entry name" value="Homeodomain-like_sf"/>
</dbReference>
<keyword evidence="1 2" id="KW-0238">DNA-binding</keyword>
<evidence type="ECO:0000313" key="5">
    <source>
        <dbReference type="Proteomes" id="UP000520767"/>
    </source>
</evidence>
<dbReference type="PROSITE" id="PS01081">
    <property type="entry name" value="HTH_TETR_1"/>
    <property type="match status" value="1"/>
</dbReference>
<keyword evidence="5" id="KW-1185">Reference proteome</keyword>
<dbReference type="EMBL" id="JACHJQ010000005">
    <property type="protein sequence ID" value="MBB4909000.1"/>
    <property type="molecule type" value="Genomic_DNA"/>
</dbReference>
<comment type="caution">
    <text evidence="4">The sequence shown here is derived from an EMBL/GenBank/DDBJ whole genome shotgun (WGS) entry which is preliminary data.</text>
</comment>
<dbReference type="PANTHER" id="PTHR30055">
    <property type="entry name" value="HTH-TYPE TRANSCRIPTIONAL REGULATOR RUTR"/>
    <property type="match status" value="1"/>
</dbReference>
<gene>
    <name evidence="4" type="ORF">FHR82_005253</name>
</gene>
<dbReference type="PROSITE" id="PS50977">
    <property type="entry name" value="HTH_TETR_2"/>
    <property type="match status" value="1"/>
</dbReference>
<evidence type="ECO:0000256" key="1">
    <source>
        <dbReference type="ARBA" id="ARBA00023125"/>
    </source>
</evidence>
<evidence type="ECO:0000259" key="3">
    <source>
        <dbReference type="PROSITE" id="PS50977"/>
    </source>
</evidence>
<dbReference type="InterPro" id="IPR050109">
    <property type="entry name" value="HTH-type_TetR-like_transc_reg"/>
</dbReference>
<feature type="domain" description="HTH tetR-type" evidence="3">
    <location>
        <begin position="22"/>
        <end position="82"/>
    </location>
</feature>
<organism evidence="4 5">
    <name type="scientific">Actinophytocola algeriensis</name>
    <dbReference type="NCBI Taxonomy" id="1768010"/>
    <lineage>
        <taxon>Bacteria</taxon>
        <taxon>Bacillati</taxon>
        <taxon>Actinomycetota</taxon>
        <taxon>Actinomycetes</taxon>
        <taxon>Pseudonocardiales</taxon>
        <taxon>Pseudonocardiaceae</taxon>
    </lineage>
</organism>
<dbReference type="Gene3D" id="1.10.357.10">
    <property type="entry name" value="Tetracycline Repressor, domain 2"/>
    <property type="match status" value="1"/>
</dbReference>